<dbReference type="KEGG" id="rci:RCIA42"/>
<name>Q0W613_METAR</name>
<sequence>MLRSRRGGRRGSRSIERTFKLGGHGGHGDQREGYVRYPEVRENIFKKSSQTFPHSQSSSQTSPPSPTSQPENPPRPPGNSPTSRSFSSALLEKPVFMRRVLGPLASLAVFSTHTGPTSNFSQPLPEYSIFHKASASCKWYGHSYKTF</sequence>
<organism evidence="2 3">
    <name type="scientific">Methanocella arvoryzae (strain DSM 22066 / NBRC 105507 / MRE50)</name>
    <dbReference type="NCBI Taxonomy" id="351160"/>
    <lineage>
        <taxon>Archaea</taxon>
        <taxon>Methanobacteriati</taxon>
        <taxon>Methanobacteriota</taxon>
        <taxon>Stenosarchaea group</taxon>
        <taxon>Methanomicrobia</taxon>
        <taxon>Methanocellales</taxon>
        <taxon>Methanocellaceae</taxon>
        <taxon>Methanocella</taxon>
    </lineage>
</organism>
<protein>
    <submittedName>
        <fullName evidence="2">Uncharacterized protein</fullName>
    </submittedName>
</protein>
<feature type="compositionally biased region" description="Pro residues" evidence="1">
    <location>
        <begin position="63"/>
        <end position="79"/>
    </location>
</feature>
<feature type="compositionally biased region" description="Low complexity" evidence="1">
    <location>
        <begin position="48"/>
        <end position="62"/>
    </location>
</feature>
<feature type="region of interest" description="Disordered" evidence="1">
    <location>
        <begin position="1"/>
        <end position="87"/>
    </location>
</feature>
<accession>Q0W613</accession>
<evidence type="ECO:0000256" key="1">
    <source>
        <dbReference type="SAM" id="MobiDB-lite"/>
    </source>
</evidence>
<proteinExistence type="predicted"/>
<feature type="compositionally biased region" description="Basic and acidic residues" evidence="1">
    <location>
        <begin position="26"/>
        <end position="45"/>
    </location>
</feature>
<dbReference type="AlphaFoldDB" id="Q0W613"/>
<reference evidence="2 3" key="1">
    <citation type="journal article" date="2006" name="Science">
        <title>Genome of rice cluster I archaea -- the key methane producers in the rice rhizosphere.</title>
        <authorList>
            <person name="Erkel C."/>
            <person name="Kube M."/>
            <person name="Reinhardt R."/>
            <person name="Liesack W."/>
        </authorList>
    </citation>
    <scope>NUCLEOTIDE SEQUENCE [LARGE SCALE GENOMIC DNA]</scope>
    <source>
        <strain evidence="3">DSM 22066 / NBRC 105507 / MRE50</strain>
    </source>
</reference>
<feature type="compositionally biased region" description="Basic residues" evidence="1">
    <location>
        <begin position="1"/>
        <end position="12"/>
    </location>
</feature>
<keyword evidence="3" id="KW-1185">Reference proteome</keyword>
<dbReference type="Proteomes" id="UP000000663">
    <property type="component" value="Chromosome"/>
</dbReference>
<dbReference type="EMBL" id="AM114193">
    <property type="protein sequence ID" value="CAJ36180.1"/>
    <property type="molecule type" value="Genomic_DNA"/>
</dbReference>
<evidence type="ECO:0000313" key="3">
    <source>
        <dbReference type="Proteomes" id="UP000000663"/>
    </source>
</evidence>
<evidence type="ECO:0000313" key="2">
    <source>
        <dbReference type="EMBL" id="CAJ36180.1"/>
    </source>
</evidence>
<gene>
    <name evidence="2" type="ORF">RCIA42</name>
</gene>